<sequence>MKNVLISGNSICKKLAFGALLLQSAWVCAQTDEQLAKQLANPVAALISVPVQYNYDSNIGPDDKGTRTTINIQPVAPFELNEDWNIISRTILPLVNQKDIYPGAGSQTGLGDVVQSVFFSPKAATASGWIWGAGPVAYIPTATDDLLGAKKWGGGGTAVALKQSGSWTYGALTNHIESFAGDDDRADISATFIQPFLNYTNSKGVSYVLQTESTYDWKGKEWTVPVQAGVSKVFNFGGQAVSLGAFGRYWATTTDSGPEGMSLRLVASFVFPKKS</sequence>
<keyword evidence="1" id="KW-0732">Signal</keyword>
<dbReference type="KEGG" id="marq:MARGE09_P1048"/>
<reference evidence="2 3" key="1">
    <citation type="journal article" date="2022" name="IScience">
        <title>An ultrasensitive nanofiber-based assay for enzymatic hydrolysis and deep-sea microbial degradation of cellulose.</title>
        <authorList>
            <person name="Tsudome M."/>
            <person name="Tachioka M."/>
            <person name="Miyazaki M."/>
            <person name="Uchimura K."/>
            <person name="Tsuda M."/>
            <person name="Takaki Y."/>
            <person name="Deguchi S."/>
        </authorList>
    </citation>
    <scope>NUCLEOTIDE SEQUENCE [LARGE SCALE GENOMIC DNA]</scope>
    <source>
        <strain evidence="2 3">GE09</strain>
    </source>
</reference>
<dbReference type="AlphaFoldDB" id="A0AAN1WFW2"/>
<dbReference type="Proteomes" id="UP001320119">
    <property type="component" value="Chromosome"/>
</dbReference>
<evidence type="ECO:0000313" key="3">
    <source>
        <dbReference type="Proteomes" id="UP001320119"/>
    </source>
</evidence>
<keyword evidence="3" id="KW-1185">Reference proteome</keyword>
<dbReference type="RefSeq" id="WP_236986330.1">
    <property type="nucleotide sequence ID" value="NZ_AP023086.1"/>
</dbReference>
<evidence type="ECO:0008006" key="4">
    <source>
        <dbReference type="Google" id="ProtNLM"/>
    </source>
</evidence>
<dbReference type="EMBL" id="AP023086">
    <property type="protein sequence ID" value="BCD96848.1"/>
    <property type="molecule type" value="Genomic_DNA"/>
</dbReference>
<proteinExistence type="predicted"/>
<evidence type="ECO:0000313" key="2">
    <source>
        <dbReference type="EMBL" id="BCD96848.1"/>
    </source>
</evidence>
<feature type="signal peptide" evidence="1">
    <location>
        <begin position="1"/>
        <end position="29"/>
    </location>
</feature>
<feature type="chain" id="PRO_5042953081" description="Transporter" evidence="1">
    <location>
        <begin position="30"/>
        <end position="275"/>
    </location>
</feature>
<name>A0AAN1WFW2_9GAMM</name>
<gene>
    <name evidence="2" type="ORF">MARGE09_P1048</name>
</gene>
<organism evidence="2 3">
    <name type="scientific">Marinagarivorans cellulosilyticus</name>
    <dbReference type="NCBI Taxonomy" id="2721545"/>
    <lineage>
        <taxon>Bacteria</taxon>
        <taxon>Pseudomonadati</taxon>
        <taxon>Pseudomonadota</taxon>
        <taxon>Gammaproteobacteria</taxon>
        <taxon>Cellvibrionales</taxon>
        <taxon>Cellvibrionaceae</taxon>
        <taxon>Marinagarivorans</taxon>
    </lineage>
</organism>
<protein>
    <recommendedName>
        <fullName evidence="4">Transporter</fullName>
    </recommendedName>
</protein>
<evidence type="ECO:0000256" key="1">
    <source>
        <dbReference type="SAM" id="SignalP"/>
    </source>
</evidence>
<accession>A0AAN1WFW2</accession>